<feature type="compositionally biased region" description="Polar residues" evidence="4">
    <location>
        <begin position="868"/>
        <end position="881"/>
    </location>
</feature>
<dbReference type="EMBL" id="HE797163">
    <property type="protein sequence ID" value="CCM04690.1"/>
    <property type="molecule type" value="Genomic_DNA"/>
</dbReference>
<dbReference type="HOGENOM" id="CLU_004503_0_0_1"/>
<dbReference type="InterPro" id="IPR019786">
    <property type="entry name" value="Zinc_finger_PHD-type_CS"/>
</dbReference>
<feature type="compositionally biased region" description="Basic residues" evidence="4">
    <location>
        <begin position="295"/>
        <end position="308"/>
    </location>
</feature>
<reference evidence="6 7" key="1">
    <citation type="journal article" date="2012" name="Appl. Environ. Microbiol.">
        <title>Short-read sequencing for genomic analysis of the brown rot fungus Fibroporia radiculosa.</title>
        <authorList>
            <person name="Tang J.D."/>
            <person name="Perkins A.D."/>
            <person name="Sonstegard T.S."/>
            <person name="Schroeder S.G."/>
            <person name="Burgess S.C."/>
            <person name="Diehl S.V."/>
        </authorList>
    </citation>
    <scope>NUCLEOTIDE SEQUENCE [LARGE SCALE GENOMIC DNA]</scope>
    <source>
        <strain evidence="6 7">TFFH 294</strain>
    </source>
</reference>
<feature type="compositionally biased region" description="Polar residues" evidence="4">
    <location>
        <begin position="351"/>
        <end position="366"/>
    </location>
</feature>
<feature type="compositionally biased region" description="Low complexity" evidence="4">
    <location>
        <begin position="392"/>
        <end position="403"/>
    </location>
</feature>
<feature type="region of interest" description="Disordered" evidence="4">
    <location>
        <begin position="288"/>
        <end position="369"/>
    </location>
</feature>
<evidence type="ECO:0000256" key="1">
    <source>
        <dbReference type="ARBA" id="ARBA00022723"/>
    </source>
</evidence>
<feature type="compositionally biased region" description="Basic and acidic residues" evidence="4">
    <location>
        <begin position="691"/>
        <end position="737"/>
    </location>
</feature>
<feature type="compositionally biased region" description="Low complexity" evidence="4">
    <location>
        <begin position="976"/>
        <end position="985"/>
    </location>
</feature>
<gene>
    <name evidence="6" type="ORF">FIBRA_06876</name>
</gene>
<feature type="region of interest" description="Disordered" evidence="4">
    <location>
        <begin position="193"/>
        <end position="220"/>
    </location>
</feature>
<feature type="compositionally biased region" description="Acidic residues" evidence="4">
    <location>
        <begin position="502"/>
        <end position="514"/>
    </location>
</feature>
<feature type="compositionally biased region" description="Basic and acidic residues" evidence="4">
    <location>
        <begin position="555"/>
        <end position="569"/>
    </location>
</feature>
<organism evidence="6 7">
    <name type="scientific">Fibroporia radiculosa</name>
    <dbReference type="NCBI Taxonomy" id="599839"/>
    <lineage>
        <taxon>Eukaryota</taxon>
        <taxon>Fungi</taxon>
        <taxon>Dikarya</taxon>
        <taxon>Basidiomycota</taxon>
        <taxon>Agaricomycotina</taxon>
        <taxon>Agaricomycetes</taxon>
        <taxon>Polyporales</taxon>
        <taxon>Fibroporiaceae</taxon>
        <taxon>Fibroporia</taxon>
    </lineage>
</organism>
<dbReference type="GO" id="GO:0031213">
    <property type="term" value="C:RSF complex"/>
    <property type="evidence" value="ECO:0007669"/>
    <property type="project" value="InterPro"/>
</dbReference>
<dbReference type="SUPFAM" id="SSF57903">
    <property type="entry name" value="FYVE/PHD zinc finger"/>
    <property type="match status" value="1"/>
</dbReference>
<evidence type="ECO:0000313" key="6">
    <source>
        <dbReference type="EMBL" id="CCM04690.1"/>
    </source>
</evidence>
<evidence type="ECO:0000313" key="7">
    <source>
        <dbReference type="Proteomes" id="UP000006352"/>
    </source>
</evidence>
<feature type="compositionally biased region" description="Basic and acidic residues" evidence="4">
    <location>
        <begin position="193"/>
        <end position="208"/>
    </location>
</feature>
<dbReference type="GO" id="GO:0008270">
    <property type="term" value="F:zinc ion binding"/>
    <property type="evidence" value="ECO:0007669"/>
    <property type="project" value="UniProtKB-KW"/>
</dbReference>
<evidence type="ECO:0000256" key="3">
    <source>
        <dbReference type="ARBA" id="ARBA00022833"/>
    </source>
</evidence>
<feature type="compositionally biased region" description="Polar residues" evidence="4">
    <location>
        <begin position="747"/>
        <end position="761"/>
    </location>
</feature>
<proteinExistence type="predicted"/>
<dbReference type="AlphaFoldDB" id="J4GTS3"/>
<evidence type="ECO:0000259" key="5">
    <source>
        <dbReference type="SMART" id="SM00249"/>
    </source>
</evidence>
<feature type="domain" description="Zinc finger PHD-type" evidence="5">
    <location>
        <begin position="772"/>
        <end position="829"/>
    </location>
</feature>
<feature type="compositionally biased region" description="Basic residues" evidence="4">
    <location>
        <begin position="544"/>
        <end position="554"/>
    </location>
</feature>
<feature type="region of interest" description="Disordered" evidence="4">
    <location>
        <begin position="691"/>
        <end position="761"/>
    </location>
</feature>
<keyword evidence="3" id="KW-0862">Zinc</keyword>
<dbReference type="PANTHER" id="PTHR14296:SF3">
    <property type="entry name" value="DIKAR, ISOFORM F"/>
    <property type="match status" value="1"/>
</dbReference>
<protein>
    <recommendedName>
        <fullName evidence="5">Zinc finger PHD-type domain-containing protein</fullName>
    </recommendedName>
</protein>
<evidence type="ECO:0000256" key="2">
    <source>
        <dbReference type="ARBA" id="ARBA00022771"/>
    </source>
</evidence>
<dbReference type="InterPro" id="IPR001965">
    <property type="entry name" value="Znf_PHD"/>
</dbReference>
<feature type="compositionally biased region" description="Polar residues" evidence="4">
    <location>
        <begin position="515"/>
        <end position="524"/>
    </location>
</feature>
<dbReference type="Proteomes" id="UP000006352">
    <property type="component" value="Unassembled WGS sequence"/>
</dbReference>
<feature type="compositionally biased region" description="Basic and acidic residues" evidence="4">
    <location>
        <begin position="1076"/>
        <end position="1087"/>
    </location>
</feature>
<dbReference type="InterPro" id="IPR013083">
    <property type="entry name" value="Znf_RING/FYVE/PHD"/>
</dbReference>
<dbReference type="InterPro" id="IPR011011">
    <property type="entry name" value="Znf_FYVE_PHD"/>
</dbReference>
<dbReference type="RefSeq" id="XP_012183973.1">
    <property type="nucleotide sequence ID" value="XM_012328583.1"/>
</dbReference>
<dbReference type="GeneID" id="24099601"/>
<keyword evidence="1" id="KW-0479">Metal-binding</keyword>
<feature type="compositionally biased region" description="Polar residues" evidence="4">
    <location>
        <begin position="167"/>
        <end position="178"/>
    </location>
</feature>
<accession>J4GTS3</accession>
<dbReference type="PANTHER" id="PTHR14296">
    <property type="entry name" value="REMODELING AND SPACING FACTOR 1"/>
    <property type="match status" value="1"/>
</dbReference>
<dbReference type="STRING" id="599839.J4GTS3"/>
<keyword evidence="7" id="KW-1185">Reference proteome</keyword>
<feature type="region of interest" description="Disordered" evidence="4">
    <location>
        <begin position="1056"/>
        <end position="1099"/>
    </location>
</feature>
<dbReference type="InParanoid" id="J4GTS3"/>
<feature type="region of interest" description="Disordered" evidence="4">
    <location>
        <begin position="968"/>
        <end position="1001"/>
    </location>
</feature>
<dbReference type="CDD" id="cd15489">
    <property type="entry name" value="PHD_SF"/>
    <property type="match status" value="1"/>
</dbReference>
<dbReference type="InterPro" id="IPR028938">
    <property type="entry name" value="Rsf1-like"/>
</dbReference>
<feature type="compositionally biased region" description="Polar residues" evidence="4">
    <location>
        <begin position="839"/>
        <end position="859"/>
    </location>
</feature>
<feature type="compositionally biased region" description="Basic and acidic residues" evidence="4">
    <location>
        <begin position="129"/>
        <end position="148"/>
    </location>
</feature>
<dbReference type="InterPro" id="IPR019787">
    <property type="entry name" value="Znf_PHD-finger"/>
</dbReference>
<evidence type="ECO:0000256" key="4">
    <source>
        <dbReference type="SAM" id="MobiDB-lite"/>
    </source>
</evidence>
<feature type="compositionally biased region" description="Acidic residues" evidence="4">
    <location>
        <begin position="570"/>
        <end position="579"/>
    </location>
</feature>
<feature type="region of interest" description="Disordered" evidence="4">
    <location>
        <begin position="392"/>
        <end position="585"/>
    </location>
</feature>
<dbReference type="PROSITE" id="PS01359">
    <property type="entry name" value="ZF_PHD_1"/>
    <property type="match status" value="1"/>
</dbReference>
<dbReference type="SMART" id="SM00249">
    <property type="entry name" value="PHD"/>
    <property type="match status" value="1"/>
</dbReference>
<keyword evidence="2" id="KW-0863">Zinc-finger</keyword>
<sequence>MPRRTSTPATPAPTGPSVVLPHDLVELAQSNPTWAANIQELRRQWKWAAFSQFFYTFAPLLVAADVSLMDVEDDLARGTMLYIPRLMQRLLYTLTQDRKISVANWQTALRKQYMRRDPVANPIGPEPKQPSRESSREPSTIPEDRDAEGSIVEDVGESAPGEPAGSPSENGLGEQQNAEGKGLVNGNISKELKSEPLDDQHAVRKEATVEPQQDDDVEDSKDWTDLPMLIKLDSLHLLVEWQFQNPHRLRTIMKDDDEGAQWRIEPIGYDAKTNAYWLIGPDRLWIQRVPPRPPKGIKRKRAPTKKSTARASTSKVEEEEYESDAQVLPKRQRAQRPTTRPRAARSRNKKSSGTTAIEETPSNRSTRAAKLQANKKLDVQAKELAEFQRQAAKLAASSKSNSRSAKHSKGQSAGQSSPGKSPRGATFGTRASARLRGPATKEDDEWQKIPEEWLVQSGTTLNAQSSAKKKGKARAKDAEESTEESSDDPMPAAREYKTGLESDSELTELSDDPESQSSRRNSPAVSVAEQLEPIQPEEPVTKIRQTRSRKRAPPPKKDTPVEDVGRQEENASEEQEQYADDNSRIPDDFVEWEAICVTLSEWEHIAERFDKATHYLEKALYKMLTQHVVPAVTAELKEAGRKRKLEDAIVHRKRSSRIAIKESEKEEAKLLAKKKAEEDEKMARVKRMEARAMREEAEREKREHAREQRRMEREEREKRARAKEEREARRTPTEERGSTATPVAPGTHSNESVQLSSVTTPTGVQTPNWILDCEICRKHGLNMDDGLPMVSCGLCNKWQHINCHNVADQRAGRPRRNWDIGQFYCQNCRTKHANRMSYVPTNHQRYPPTQQYSTWNQPSLDPALHPQKNGSTSYSRDPYSQSTSDIRFVSGQNGADFNQEVAYARTQTPHQPPYTRTHGGLTFSHYQPEQRSFLTTRSALPQRVAAQHGPWNNGYPPAEELNVRTPQPAQYSSQFSHGEGSYPSGSGSGVPYQGTPPATQRQSYDGVTQALVAPIPTPSGGQWAGSSNGYFSANDSAVRSAAESLAYLQGSANGHHPGWQHSVNSPPQVNGGMYADRGHSVPTRSDHTMGSVPQYQYPS</sequence>
<feature type="compositionally biased region" description="Polar residues" evidence="4">
    <location>
        <begin position="410"/>
        <end position="419"/>
    </location>
</feature>
<dbReference type="Pfam" id="PF00628">
    <property type="entry name" value="PHD"/>
    <property type="match status" value="1"/>
</dbReference>
<dbReference type="OrthoDB" id="303107at2759"/>
<dbReference type="GO" id="GO:0006355">
    <property type="term" value="P:regulation of DNA-templated transcription"/>
    <property type="evidence" value="ECO:0007669"/>
    <property type="project" value="InterPro"/>
</dbReference>
<feature type="region of interest" description="Disordered" evidence="4">
    <location>
        <begin position="116"/>
        <end position="181"/>
    </location>
</feature>
<dbReference type="Gene3D" id="3.30.40.10">
    <property type="entry name" value="Zinc/RING finger domain, C3HC4 (zinc finger)"/>
    <property type="match status" value="1"/>
</dbReference>
<name>J4GTS3_9APHY</name>
<feature type="region of interest" description="Disordered" evidence="4">
    <location>
        <begin position="839"/>
        <end position="881"/>
    </location>
</feature>